<feature type="region of interest" description="Disordered" evidence="1">
    <location>
        <begin position="49"/>
        <end position="70"/>
    </location>
</feature>
<evidence type="ECO:0000313" key="5">
    <source>
        <dbReference type="EMBL" id="KAL0465269.1"/>
    </source>
</evidence>
<dbReference type="InterPro" id="IPR056599">
    <property type="entry name" value="AAA_lid_fung"/>
</dbReference>
<dbReference type="EMBL" id="JAVLET010000018">
    <property type="protein sequence ID" value="KAL0465269.1"/>
    <property type="molecule type" value="Genomic_DNA"/>
</dbReference>
<sequence>MASSTLSWTAEGPFDLYCKKTGQSHAVLTAFGYWKCPRCDQSLNQPKIQISDRESDQDSSSDKVEPAQSKSDNFSYSVRYVDDEHHLIYSEPWQGPFDLHEARKCVLSLIQTKPILRVETVLETCIPGDMDRHYYEAEKIKASGILNNPLVDVAVWRIAVTIMSPVLVQAIRKLVSYDPSEDLHGRTLGLGRHHELVWHHLDDFKKYIEQPDEDNGTRLAKPHLRQLLALVASINAFVVLSCVYYDARKEMTRDGSVPRPRGWKVGLCNLDYDGSYVGRKAGEVYLPPFEGERRITALNIIPAKYKDEEDGGKLRDALMKDGKRWFELLRGRQVSYSGGLLDDKKRELQGRVYVDTASYYNIESASHADDASRYRDDAAEKDGRRRKKEQSQDATFRCPPRLGDIDDMGRGFAKCPCEQCHGFRPHPPHGFPWTDYNLLNPHKLEVSDLKLPDHFPDPEHRYLVCNQSLFGFDLRSRNWLMVDVRFCKDLKRNTTAINTLVLQDETKNMIKALIQKYSGDTKVPGAPTASWRADHIENKGEGQIFLLHGSPGVGKTFYIGRPLLSLTCADIGTEDVSMEKKLMKWFQLAEKWGAVMLIDEADVFLEKRVTADLKRNSLVSVFLRCVKYYRGVLFLTTNRVGQFDDAFMSRIHVVIHYKSLTPQDRKKIWRQFFKKLSSERTDFRITRRAQDYVLEDKDITSMSWNGREIRNAFQTAVALADFRFMQIEDKDENDVPTLDQENFEEVCNMMIKFKDYLKDLHGKDEDERAHKEFSRGPVFGLDD</sequence>
<protein>
    <submittedName>
        <fullName evidence="5">P-loop containing nucleoside triphosphate hydrolase protein</fullName>
    </submittedName>
</protein>
<comment type="caution">
    <text evidence="5">The sequence shown here is derived from an EMBL/GenBank/DDBJ whole genome shotgun (WGS) entry which is preliminary data.</text>
</comment>
<keyword evidence="6" id="KW-1185">Reference proteome</keyword>
<evidence type="ECO:0000259" key="4">
    <source>
        <dbReference type="Pfam" id="PF23232"/>
    </source>
</evidence>
<evidence type="ECO:0000313" key="6">
    <source>
        <dbReference type="Proteomes" id="UP001451303"/>
    </source>
</evidence>
<evidence type="ECO:0000259" key="3">
    <source>
        <dbReference type="Pfam" id="PF22942"/>
    </source>
</evidence>
<evidence type="ECO:0000256" key="1">
    <source>
        <dbReference type="SAM" id="MobiDB-lite"/>
    </source>
</evidence>
<dbReference type="GO" id="GO:0016787">
    <property type="term" value="F:hydrolase activity"/>
    <property type="evidence" value="ECO:0007669"/>
    <property type="project" value="UniProtKB-KW"/>
</dbReference>
<dbReference type="Gene3D" id="3.40.50.300">
    <property type="entry name" value="P-loop containing nucleotide triphosphate hydrolases"/>
    <property type="match status" value="1"/>
</dbReference>
<dbReference type="SUPFAM" id="SSF52540">
    <property type="entry name" value="P-loop containing nucleoside triphosphate hydrolases"/>
    <property type="match status" value="1"/>
</dbReference>
<reference evidence="5 6" key="1">
    <citation type="submission" date="2023-09" db="EMBL/GenBank/DDBJ databases">
        <title>Multi-omics analysis of a traditional fermented food reveals byproduct-associated fungal strains for waste-to-food upcycling.</title>
        <authorList>
            <consortium name="Lawrence Berkeley National Laboratory"/>
            <person name="Rekdal V.M."/>
            <person name="Villalobos-Escobedo J.M."/>
            <person name="Rodriguez-Valeron N."/>
            <person name="Garcia M.O."/>
            <person name="Vasquez D.P."/>
            <person name="Damayanti I."/>
            <person name="Sorensen P.M."/>
            <person name="Baidoo E.E."/>
            <person name="De Carvalho A.C."/>
            <person name="Riley R."/>
            <person name="Lipzen A."/>
            <person name="He G."/>
            <person name="Yan M."/>
            <person name="Haridas S."/>
            <person name="Daum C."/>
            <person name="Yoshinaga Y."/>
            <person name="Ng V."/>
            <person name="Grigoriev I.V."/>
            <person name="Munk R."/>
            <person name="Nuraida L."/>
            <person name="Wijaya C.H."/>
            <person name="Morales P.-C."/>
            <person name="Keasling J.D."/>
        </authorList>
    </citation>
    <scope>NUCLEOTIDE SEQUENCE [LARGE SCALE GENOMIC DNA]</scope>
    <source>
        <strain evidence="5 6">FGSC 2613</strain>
    </source>
</reference>
<keyword evidence="5" id="KW-0378">Hydrolase</keyword>
<organism evidence="5 6">
    <name type="scientific">Neurospora intermedia</name>
    <dbReference type="NCBI Taxonomy" id="5142"/>
    <lineage>
        <taxon>Eukaryota</taxon>
        <taxon>Fungi</taxon>
        <taxon>Dikarya</taxon>
        <taxon>Ascomycota</taxon>
        <taxon>Pezizomycotina</taxon>
        <taxon>Sordariomycetes</taxon>
        <taxon>Sordariomycetidae</taxon>
        <taxon>Sordariales</taxon>
        <taxon>Sordariaceae</taxon>
        <taxon>Neurospora</taxon>
    </lineage>
</organism>
<dbReference type="Pfam" id="PF23232">
    <property type="entry name" value="AAA_lid_13"/>
    <property type="match status" value="1"/>
</dbReference>
<dbReference type="Pfam" id="PF00004">
    <property type="entry name" value="AAA"/>
    <property type="match status" value="1"/>
</dbReference>
<gene>
    <name evidence="5" type="ORF">QR685DRAFT_582543</name>
</gene>
<feature type="domain" description="ATPase AAA-type core" evidence="2">
    <location>
        <begin position="546"/>
        <end position="656"/>
    </location>
</feature>
<accession>A0ABR3CXW1</accession>
<dbReference type="PANTHER" id="PTHR46411">
    <property type="entry name" value="FAMILY ATPASE, PUTATIVE-RELATED"/>
    <property type="match status" value="1"/>
</dbReference>
<name>A0ABR3CXW1_NEUIN</name>
<feature type="domain" description="DUF7025" evidence="3">
    <location>
        <begin position="237"/>
        <end position="306"/>
    </location>
</feature>
<dbReference type="Pfam" id="PF22942">
    <property type="entry name" value="DUF7025"/>
    <property type="match status" value="1"/>
</dbReference>
<dbReference type="Proteomes" id="UP001451303">
    <property type="component" value="Unassembled WGS sequence"/>
</dbReference>
<evidence type="ECO:0000259" key="2">
    <source>
        <dbReference type="Pfam" id="PF00004"/>
    </source>
</evidence>
<feature type="region of interest" description="Disordered" evidence="1">
    <location>
        <begin position="370"/>
        <end position="400"/>
    </location>
</feature>
<dbReference type="InterPro" id="IPR027417">
    <property type="entry name" value="P-loop_NTPase"/>
</dbReference>
<feature type="domain" description="AAA+ ATPase lid" evidence="4">
    <location>
        <begin position="660"/>
        <end position="764"/>
    </location>
</feature>
<dbReference type="InterPro" id="IPR054289">
    <property type="entry name" value="DUF7025"/>
</dbReference>
<dbReference type="PANTHER" id="PTHR46411:SF4">
    <property type="entry name" value="AAA+ ATPASE DOMAIN-CONTAINING PROTEIN"/>
    <property type="match status" value="1"/>
</dbReference>
<dbReference type="InterPro" id="IPR003959">
    <property type="entry name" value="ATPase_AAA_core"/>
</dbReference>
<proteinExistence type="predicted"/>
<feature type="compositionally biased region" description="Basic and acidic residues" evidence="1">
    <location>
        <begin position="370"/>
        <end position="383"/>
    </location>
</feature>
<feature type="compositionally biased region" description="Basic and acidic residues" evidence="1">
    <location>
        <begin position="50"/>
        <end position="65"/>
    </location>
</feature>